<dbReference type="EMBL" id="JAJEQM010000005">
    <property type="protein sequence ID" value="MCC2210062.1"/>
    <property type="molecule type" value="Genomic_DNA"/>
</dbReference>
<dbReference type="RefSeq" id="WP_308456088.1">
    <property type="nucleotide sequence ID" value="NZ_JAJEQM010000005.1"/>
</dbReference>
<gene>
    <name evidence="2" type="ORF">LKE05_04545</name>
</gene>
<dbReference type="AlphaFoldDB" id="A0AAE3DY22"/>
<dbReference type="Gene3D" id="2.10.109.10">
    <property type="entry name" value="Umud Fragment, subunit A"/>
    <property type="match status" value="1"/>
</dbReference>
<feature type="domain" description="Peptidase S24/S26A/S26B/S26C" evidence="1">
    <location>
        <begin position="23"/>
        <end position="105"/>
    </location>
</feature>
<evidence type="ECO:0000313" key="2">
    <source>
        <dbReference type="EMBL" id="MCC2210062.1"/>
    </source>
</evidence>
<organism evidence="2 3">
    <name type="scientific">Hominilimicola fabiformis</name>
    <dbReference type="NCBI Taxonomy" id="2885356"/>
    <lineage>
        <taxon>Bacteria</taxon>
        <taxon>Bacillati</taxon>
        <taxon>Bacillota</taxon>
        <taxon>Clostridia</taxon>
        <taxon>Eubacteriales</taxon>
        <taxon>Oscillospiraceae</taxon>
        <taxon>Hominilimicola</taxon>
    </lineage>
</organism>
<comment type="caution">
    <text evidence="2">The sequence shown here is derived from an EMBL/GenBank/DDBJ whole genome shotgun (WGS) entry which is preliminary data.</text>
</comment>
<accession>A0AAE3DY22</accession>
<name>A0AAE3DY22_9FIRM</name>
<protein>
    <recommendedName>
        <fullName evidence="1">Peptidase S24/S26A/S26B/S26C domain-containing protein</fullName>
    </recommendedName>
</protein>
<dbReference type="SUPFAM" id="SSF51306">
    <property type="entry name" value="LexA/Signal peptidase"/>
    <property type="match status" value="1"/>
</dbReference>
<dbReference type="InterPro" id="IPR015927">
    <property type="entry name" value="Peptidase_S24_S26A/B/C"/>
</dbReference>
<dbReference type="InterPro" id="IPR036286">
    <property type="entry name" value="LexA/Signal_pep-like_sf"/>
</dbReference>
<reference evidence="2 3" key="1">
    <citation type="submission" date="2021-10" db="EMBL/GenBank/DDBJ databases">
        <title>Anaerobic single-cell dispensing facilitates the cultivation of human gut bacteria.</title>
        <authorList>
            <person name="Afrizal A."/>
        </authorList>
    </citation>
    <scope>NUCLEOTIDE SEQUENCE [LARGE SCALE GENOMIC DNA]</scope>
    <source>
        <strain evidence="2 3">CLA-AA-H232</strain>
    </source>
</reference>
<sequence length="108" mass="11914">MINYDFEGKENAITAEHLKNGEICKVVGYGQSMTPILKSGQPVICKPVTKDTPLKKNDIVLCKVKGNYYLHKISAIKNGVSYQISNNHGHVNGTINKNNIFGIVVEIL</sequence>
<evidence type="ECO:0000259" key="1">
    <source>
        <dbReference type="Pfam" id="PF00717"/>
    </source>
</evidence>
<keyword evidence="3" id="KW-1185">Reference proteome</keyword>
<dbReference type="Proteomes" id="UP001198242">
    <property type="component" value="Unassembled WGS sequence"/>
</dbReference>
<evidence type="ECO:0000313" key="3">
    <source>
        <dbReference type="Proteomes" id="UP001198242"/>
    </source>
</evidence>
<dbReference type="Pfam" id="PF00717">
    <property type="entry name" value="Peptidase_S24"/>
    <property type="match status" value="1"/>
</dbReference>
<proteinExistence type="predicted"/>